<evidence type="ECO:0000256" key="2">
    <source>
        <dbReference type="SAM" id="MobiDB-lite"/>
    </source>
</evidence>
<dbReference type="Gene3D" id="3.90.228.10">
    <property type="match status" value="1"/>
</dbReference>
<dbReference type="InterPro" id="IPR051712">
    <property type="entry name" value="ARTD-AVP"/>
</dbReference>
<dbReference type="GO" id="GO:0005634">
    <property type="term" value="C:nucleus"/>
    <property type="evidence" value="ECO:0007669"/>
    <property type="project" value="TreeGrafter"/>
</dbReference>
<feature type="domain" description="PARP catalytic" evidence="3">
    <location>
        <begin position="36"/>
        <end position="228"/>
    </location>
</feature>
<gene>
    <name evidence="4" type="ORF">g.17312</name>
</gene>
<reference evidence="4" key="1">
    <citation type="submission" date="2015-11" db="EMBL/GenBank/DDBJ databases">
        <title>De novo transcriptome assembly of four potential Pierce s Disease insect vectors from Arizona vineyards.</title>
        <authorList>
            <person name="Tassone E.E."/>
        </authorList>
    </citation>
    <scope>NUCLEOTIDE SEQUENCE</scope>
</reference>
<dbReference type="GO" id="GO:1990404">
    <property type="term" value="F:NAD+-protein mono-ADP-ribosyltransferase activity"/>
    <property type="evidence" value="ECO:0007669"/>
    <property type="project" value="TreeGrafter"/>
</dbReference>
<dbReference type="AlphaFoldDB" id="A0A1B6IK42"/>
<dbReference type="EMBL" id="GECU01020422">
    <property type="protein sequence ID" value="JAS87284.1"/>
    <property type="molecule type" value="Transcribed_RNA"/>
</dbReference>
<protein>
    <recommendedName>
        <fullName evidence="1">Poly [ADP-ribose] polymerase</fullName>
        <shortName evidence="1">PARP</shortName>
        <ecNumber evidence="1">2.4.2.-</ecNumber>
    </recommendedName>
</protein>
<dbReference type="PANTHER" id="PTHR45740">
    <property type="entry name" value="POLY [ADP-RIBOSE] POLYMERASE"/>
    <property type="match status" value="1"/>
</dbReference>
<dbReference type="Pfam" id="PF00644">
    <property type="entry name" value="PARP"/>
    <property type="match status" value="1"/>
</dbReference>
<dbReference type="PROSITE" id="PS51059">
    <property type="entry name" value="PARP_CATALYTIC"/>
    <property type="match status" value="1"/>
</dbReference>
<evidence type="ECO:0000259" key="3">
    <source>
        <dbReference type="PROSITE" id="PS51059"/>
    </source>
</evidence>
<keyword evidence="1" id="KW-0520">NAD</keyword>
<accession>A0A1B6IK42</accession>
<proteinExistence type="predicted"/>
<dbReference type="SUPFAM" id="SSF56399">
    <property type="entry name" value="ADP-ribosylation"/>
    <property type="match status" value="1"/>
</dbReference>
<keyword evidence="1" id="KW-0328">Glycosyltransferase</keyword>
<dbReference type="PANTHER" id="PTHR45740:SF2">
    <property type="entry name" value="POLY [ADP-RIBOSE] POLYMERASE"/>
    <property type="match status" value="1"/>
</dbReference>
<organism evidence="4">
    <name type="scientific">Homalodisca liturata</name>
    <dbReference type="NCBI Taxonomy" id="320908"/>
    <lineage>
        <taxon>Eukaryota</taxon>
        <taxon>Metazoa</taxon>
        <taxon>Ecdysozoa</taxon>
        <taxon>Arthropoda</taxon>
        <taxon>Hexapoda</taxon>
        <taxon>Insecta</taxon>
        <taxon>Pterygota</taxon>
        <taxon>Neoptera</taxon>
        <taxon>Paraneoptera</taxon>
        <taxon>Hemiptera</taxon>
        <taxon>Auchenorrhyncha</taxon>
        <taxon>Membracoidea</taxon>
        <taxon>Cicadellidae</taxon>
        <taxon>Cicadellinae</taxon>
        <taxon>Proconiini</taxon>
        <taxon>Homalodisca</taxon>
    </lineage>
</organism>
<feature type="non-terminal residue" evidence="4">
    <location>
        <position position="228"/>
    </location>
</feature>
<dbReference type="EC" id="2.4.2.-" evidence="1"/>
<evidence type="ECO:0000313" key="4">
    <source>
        <dbReference type="EMBL" id="JAS87284.1"/>
    </source>
</evidence>
<sequence>MDYHLGSCSSTSSKGRTSTSRFPSAGSASSRTRPEISVVKNLSMEPLVERLVEANSKETKRVRKMIFKTFPMVQIRKVDRIENGFLKAMYLLKKDEYLSRYETVEEKELFHVTGVNNVKSITNNNFDWRRVSRGLFGKGTSFSDDAEYANCHANHNIGSCRAIIITKVLVSKQIGGRKNLKIPQNNYDTTTGNGKVYVKFCDNETLPTYVAYYKIGGFTAKYKNTHAV</sequence>
<feature type="region of interest" description="Disordered" evidence="2">
    <location>
        <begin position="1"/>
        <end position="33"/>
    </location>
</feature>
<name>A0A1B6IK42_9HEMI</name>
<feature type="compositionally biased region" description="Low complexity" evidence="2">
    <location>
        <begin position="1"/>
        <end position="21"/>
    </location>
</feature>
<dbReference type="InterPro" id="IPR012317">
    <property type="entry name" value="Poly(ADP-ribose)pol_cat_dom"/>
</dbReference>
<keyword evidence="1" id="KW-0808">Transferase</keyword>
<evidence type="ECO:0000256" key="1">
    <source>
        <dbReference type="RuleBase" id="RU362114"/>
    </source>
</evidence>
<dbReference type="GO" id="GO:0003950">
    <property type="term" value="F:NAD+ poly-ADP-ribosyltransferase activity"/>
    <property type="evidence" value="ECO:0007669"/>
    <property type="project" value="UniProtKB-UniRule"/>
</dbReference>